<evidence type="ECO:0000256" key="1">
    <source>
        <dbReference type="ARBA" id="ARBA00004232"/>
    </source>
</evidence>
<dbReference type="GO" id="GO:0015031">
    <property type="term" value="P:protein transport"/>
    <property type="evidence" value="ECO:0007669"/>
    <property type="project" value="UniProtKB-KW"/>
</dbReference>
<dbReference type="GO" id="GO:0031965">
    <property type="term" value="C:nuclear membrane"/>
    <property type="evidence" value="ECO:0007669"/>
    <property type="project" value="UniProtKB-SubCell"/>
</dbReference>
<evidence type="ECO:0000313" key="15">
    <source>
        <dbReference type="Proteomes" id="UP000307169"/>
    </source>
</evidence>
<sequence length="670" mass="75468">MYSPEVIYKTIVDIVRFPHNILSWSSTPKIEMQARPASKLTIRKPDSGVSNTTYATLCKVCIPYIHISSAEKPQLVLRKRMSRVLVLSLVSKIAIFALSTSNVRDGFSASVFSIVDKLTRILFALLAFILADIPVIITRKLALLSSFFYVNNAYSLTKQSAKSQPAPVGPSKHLKALLLDQKTYNLAVTYAFSAIAYGAVYISCLSAYEDEAGFTPFTSHIRRGWQFNERFIFLFLNAALLGAVYALRQLWNDRFVTRFPSNLSSSISSRAQSHLKRNVPMAMKFALIVVLTVLSSYLLTKKSIYRTVASLSLATFRLVCLFLFLPTNISYRPHLFTLLRQNNVTFGLVLRTTVFALGLVSSWEVTNTLFDIYSVHPIIISKIAPNPTDCLISGMQSTDFYYKYFAYLEFVKVFSSSQERRQEVYKDIHRKPSSWDKILSVAVQELVEGRTKVLTKGVPTNKTPTVVNSTPDATTSSSKLRVVDNQEIFKRNPKSTVDNFIADVQVDKKASMFSKQTETVPVDQGIGFDKILSPEIVKTLKNSIYGNEESNVNAKIRLLAPDIKLVSLSSLGLAYLGAASIQEDEFGLIQHNIPQVIHEVTSTLLTYEELQIDLEKLTKNSNHLKEYSTRVQEIQNALSILLFAFKDYVKSFNLDEKTQKRVELAIKEMK</sequence>
<dbReference type="Pfam" id="PF09531">
    <property type="entry name" value="Ndc1_Nup"/>
    <property type="match status" value="1"/>
</dbReference>
<accession>A0A4V4ML53</accession>
<dbReference type="PANTHER" id="PTHR13269:SF6">
    <property type="entry name" value="NUCLEOPORIN NDC1"/>
    <property type="match status" value="1"/>
</dbReference>
<keyword evidence="7" id="KW-0653">Protein transport</keyword>
<reference evidence="14 15" key="1">
    <citation type="submission" date="2019-03" db="EMBL/GenBank/DDBJ databases">
        <title>Sequencing 25 genomes of Wallemia mellicola.</title>
        <authorList>
            <person name="Gostincar C."/>
        </authorList>
    </citation>
    <scope>NUCLEOTIDE SEQUENCE [LARGE SCALE GENOMIC DNA]</scope>
    <source>
        <strain evidence="14 15">EXF-1262</strain>
    </source>
</reference>
<evidence type="ECO:0000256" key="2">
    <source>
        <dbReference type="ARBA" id="ARBA00004567"/>
    </source>
</evidence>
<proteinExistence type="inferred from homology"/>
<feature type="transmembrane region" description="Helical" evidence="13">
    <location>
        <begin position="184"/>
        <end position="208"/>
    </location>
</feature>
<dbReference type="GO" id="GO:0005816">
    <property type="term" value="C:spindle pole body"/>
    <property type="evidence" value="ECO:0007669"/>
    <property type="project" value="TreeGrafter"/>
</dbReference>
<feature type="transmembrane region" description="Helical" evidence="13">
    <location>
        <begin position="279"/>
        <end position="298"/>
    </location>
</feature>
<organism evidence="14 15">
    <name type="scientific">Wallemia mellicola</name>
    <dbReference type="NCBI Taxonomy" id="1708541"/>
    <lineage>
        <taxon>Eukaryota</taxon>
        <taxon>Fungi</taxon>
        <taxon>Dikarya</taxon>
        <taxon>Basidiomycota</taxon>
        <taxon>Wallemiomycotina</taxon>
        <taxon>Wallemiomycetes</taxon>
        <taxon>Wallemiales</taxon>
        <taxon>Wallemiaceae</taxon>
        <taxon>Wallemia</taxon>
    </lineage>
</organism>
<feature type="transmembrane region" description="Helical" evidence="13">
    <location>
        <begin position="304"/>
        <end position="325"/>
    </location>
</feature>
<evidence type="ECO:0000256" key="4">
    <source>
        <dbReference type="ARBA" id="ARBA00022448"/>
    </source>
</evidence>
<gene>
    <name evidence="14" type="ORF">E3Q17_03321</name>
</gene>
<evidence type="ECO:0000256" key="10">
    <source>
        <dbReference type="ARBA" id="ARBA00023132"/>
    </source>
</evidence>
<evidence type="ECO:0000256" key="13">
    <source>
        <dbReference type="SAM" id="Phobius"/>
    </source>
</evidence>
<keyword evidence="11 13" id="KW-0472">Membrane</keyword>
<evidence type="ECO:0008006" key="16">
    <source>
        <dbReference type="Google" id="ProtNLM"/>
    </source>
</evidence>
<evidence type="ECO:0000313" key="14">
    <source>
        <dbReference type="EMBL" id="TIB97642.1"/>
    </source>
</evidence>
<evidence type="ECO:0000256" key="11">
    <source>
        <dbReference type="ARBA" id="ARBA00023136"/>
    </source>
</evidence>
<dbReference type="GO" id="GO:0030674">
    <property type="term" value="F:protein-macromolecule adaptor activity"/>
    <property type="evidence" value="ECO:0007669"/>
    <property type="project" value="TreeGrafter"/>
</dbReference>
<protein>
    <recommendedName>
        <fullName evidence="16">Nucleoporin protein Ndc1-Nup</fullName>
    </recommendedName>
</protein>
<evidence type="ECO:0000256" key="5">
    <source>
        <dbReference type="ARBA" id="ARBA00022692"/>
    </source>
</evidence>
<keyword evidence="6" id="KW-0509">mRNA transport</keyword>
<dbReference type="AlphaFoldDB" id="A0A4V4ML53"/>
<evidence type="ECO:0000256" key="6">
    <source>
        <dbReference type="ARBA" id="ARBA00022816"/>
    </source>
</evidence>
<feature type="transmembrane region" description="Helical" evidence="13">
    <location>
        <begin position="121"/>
        <end position="138"/>
    </location>
</feature>
<dbReference type="GO" id="GO:0006999">
    <property type="term" value="P:nuclear pore organization"/>
    <property type="evidence" value="ECO:0007669"/>
    <property type="project" value="TreeGrafter"/>
</dbReference>
<keyword evidence="8 13" id="KW-1133">Transmembrane helix</keyword>
<keyword evidence="10" id="KW-0906">Nuclear pore complex</keyword>
<feature type="transmembrane region" description="Helical" evidence="13">
    <location>
        <begin position="231"/>
        <end position="251"/>
    </location>
</feature>
<dbReference type="GO" id="GO:0051028">
    <property type="term" value="P:mRNA transport"/>
    <property type="evidence" value="ECO:0007669"/>
    <property type="project" value="UniProtKB-KW"/>
</dbReference>
<dbReference type="InterPro" id="IPR019049">
    <property type="entry name" value="Nucleoporin_prot_Ndc1/Nup"/>
</dbReference>
<comment type="subcellular location">
    <subcellularLocation>
        <location evidence="1">Nucleus membrane</location>
        <topology evidence="1">Multi-pass membrane protein</topology>
    </subcellularLocation>
    <subcellularLocation>
        <location evidence="2">Nucleus</location>
        <location evidence="2">Nuclear pore complex</location>
    </subcellularLocation>
</comment>
<keyword evidence="4" id="KW-0813">Transport</keyword>
<evidence type="ECO:0000256" key="12">
    <source>
        <dbReference type="ARBA" id="ARBA00023242"/>
    </source>
</evidence>
<dbReference type="PANTHER" id="PTHR13269">
    <property type="entry name" value="NUCLEOPORIN NDC1"/>
    <property type="match status" value="1"/>
</dbReference>
<dbReference type="GO" id="GO:0070631">
    <property type="term" value="P:spindle pole body localization"/>
    <property type="evidence" value="ECO:0007669"/>
    <property type="project" value="TreeGrafter"/>
</dbReference>
<evidence type="ECO:0000256" key="8">
    <source>
        <dbReference type="ARBA" id="ARBA00022989"/>
    </source>
</evidence>
<dbReference type="EMBL" id="SPRH01000045">
    <property type="protein sequence ID" value="TIB97642.1"/>
    <property type="molecule type" value="Genomic_DNA"/>
</dbReference>
<dbReference type="Proteomes" id="UP000307169">
    <property type="component" value="Unassembled WGS sequence"/>
</dbReference>
<comment type="similarity">
    <text evidence="3">Belongs to the NDC1 family.</text>
</comment>
<keyword evidence="9" id="KW-0811">Translocation</keyword>
<evidence type="ECO:0000256" key="9">
    <source>
        <dbReference type="ARBA" id="ARBA00023010"/>
    </source>
</evidence>
<dbReference type="GO" id="GO:0070762">
    <property type="term" value="C:nuclear pore transmembrane ring"/>
    <property type="evidence" value="ECO:0007669"/>
    <property type="project" value="TreeGrafter"/>
</dbReference>
<keyword evidence="12" id="KW-0539">Nucleus</keyword>
<keyword evidence="5 13" id="KW-0812">Transmembrane</keyword>
<evidence type="ECO:0000256" key="3">
    <source>
        <dbReference type="ARBA" id="ARBA00005760"/>
    </source>
</evidence>
<name>A0A4V4ML53_9BASI</name>
<evidence type="ECO:0000256" key="7">
    <source>
        <dbReference type="ARBA" id="ARBA00022927"/>
    </source>
</evidence>
<comment type="caution">
    <text evidence="14">The sequence shown here is derived from an EMBL/GenBank/DDBJ whole genome shotgun (WGS) entry which is preliminary data.</text>
</comment>